<dbReference type="GO" id="GO:1901135">
    <property type="term" value="P:carbohydrate derivative metabolic process"/>
    <property type="evidence" value="ECO:0007669"/>
    <property type="project" value="InterPro"/>
</dbReference>
<keyword evidence="4" id="KW-0812">Transmembrane</keyword>
<protein>
    <submittedName>
        <fullName evidence="7">Transcriptional regulator, RpiR family</fullName>
    </submittedName>
</protein>
<name>U2TL59_9ACTN</name>
<accession>U2TL59</accession>
<dbReference type="PANTHER" id="PTHR30514:SF1">
    <property type="entry name" value="HTH-TYPE TRANSCRIPTIONAL REGULATOR HEXR-RELATED"/>
    <property type="match status" value="1"/>
</dbReference>
<dbReference type="SUPFAM" id="SSF53697">
    <property type="entry name" value="SIS domain"/>
    <property type="match status" value="1"/>
</dbReference>
<dbReference type="SUPFAM" id="SSF46689">
    <property type="entry name" value="Homeodomain-like"/>
    <property type="match status" value="1"/>
</dbReference>
<evidence type="ECO:0000259" key="5">
    <source>
        <dbReference type="PROSITE" id="PS51071"/>
    </source>
</evidence>
<dbReference type="InterPro" id="IPR036388">
    <property type="entry name" value="WH-like_DNA-bd_sf"/>
</dbReference>
<organism evidence="7 8">
    <name type="scientific">Olsenella profusa F0195</name>
    <dbReference type="NCBI Taxonomy" id="1125712"/>
    <lineage>
        <taxon>Bacteria</taxon>
        <taxon>Bacillati</taxon>
        <taxon>Actinomycetota</taxon>
        <taxon>Coriobacteriia</taxon>
        <taxon>Coriobacteriales</taxon>
        <taxon>Atopobiaceae</taxon>
        <taxon>Olsenella</taxon>
    </lineage>
</organism>
<gene>
    <name evidence="7" type="ORF">HMPREF1316_1026</name>
</gene>
<dbReference type="GO" id="GO:0003677">
    <property type="term" value="F:DNA binding"/>
    <property type="evidence" value="ECO:0007669"/>
    <property type="project" value="UniProtKB-KW"/>
</dbReference>
<dbReference type="Gene3D" id="3.40.50.10490">
    <property type="entry name" value="Glucose-6-phosphate isomerase like protein, domain 1"/>
    <property type="match status" value="1"/>
</dbReference>
<dbReference type="InterPro" id="IPR001347">
    <property type="entry name" value="SIS_dom"/>
</dbReference>
<feature type="domain" description="SIS" evidence="6">
    <location>
        <begin position="119"/>
        <end position="259"/>
    </location>
</feature>
<dbReference type="Pfam" id="PF01380">
    <property type="entry name" value="SIS"/>
    <property type="match status" value="1"/>
</dbReference>
<evidence type="ECO:0000313" key="8">
    <source>
        <dbReference type="Proteomes" id="UP000016638"/>
    </source>
</evidence>
<evidence type="ECO:0000313" key="7">
    <source>
        <dbReference type="EMBL" id="ERL06913.1"/>
    </source>
</evidence>
<dbReference type="PROSITE" id="PS51071">
    <property type="entry name" value="HTH_RPIR"/>
    <property type="match status" value="1"/>
</dbReference>
<dbReference type="OrthoDB" id="370421at2"/>
<dbReference type="EMBL" id="AWEZ01000061">
    <property type="protein sequence ID" value="ERL06913.1"/>
    <property type="molecule type" value="Genomic_DNA"/>
</dbReference>
<proteinExistence type="predicted"/>
<evidence type="ECO:0000259" key="6">
    <source>
        <dbReference type="PROSITE" id="PS51464"/>
    </source>
</evidence>
<dbReference type="Pfam" id="PF01418">
    <property type="entry name" value="HTH_6"/>
    <property type="match status" value="1"/>
</dbReference>
<feature type="domain" description="HTH rpiR-type" evidence="5">
    <location>
        <begin position="1"/>
        <end position="76"/>
    </location>
</feature>
<sequence length="296" mass="33048">MSTIDALQRTGSLTTSERVVASYILDHPEETSRISARELARRTYTSPTTVLRLSKKLGFASFNDLKVNIVSDLKRLPVHDTSIHASDNALAVMNKIAQLKKSVVERMREKTSPELLQQAADLIVSATYVDIFARDTPASAADYASHQFLTEGHIANVYEDLDRMVYLSMVMPPDHICLVMSRSGTDQTLMHVVQNIQQRGAKTIALTANRTSPLARMCDISFELLFSQDSHRLGNILFATAAGYLFDMLFALVLSASYDDVVGLVDSYNRLYYDKLDRARDRGKRTSDAPYAVDDL</sequence>
<dbReference type="GO" id="GO:0003700">
    <property type="term" value="F:DNA-binding transcription factor activity"/>
    <property type="evidence" value="ECO:0007669"/>
    <property type="project" value="InterPro"/>
</dbReference>
<dbReference type="InterPro" id="IPR009057">
    <property type="entry name" value="Homeodomain-like_sf"/>
</dbReference>
<dbReference type="STRING" id="1125712.HMPREF1316_1026"/>
<dbReference type="InterPro" id="IPR047640">
    <property type="entry name" value="RpiR-like"/>
</dbReference>
<dbReference type="InterPro" id="IPR035472">
    <property type="entry name" value="RpiR-like_SIS"/>
</dbReference>
<dbReference type="InterPro" id="IPR000281">
    <property type="entry name" value="HTH_RpiR"/>
</dbReference>
<evidence type="ECO:0000256" key="1">
    <source>
        <dbReference type="ARBA" id="ARBA00023015"/>
    </source>
</evidence>
<reference evidence="7 8" key="1">
    <citation type="submission" date="2013-08" db="EMBL/GenBank/DDBJ databases">
        <authorList>
            <person name="Durkin A.S."/>
            <person name="Haft D.R."/>
            <person name="McCorrison J."/>
            <person name="Torralba M."/>
            <person name="Gillis M."/>
            <person name="Haft D.H."/>
            <person name="Methe B."/>
            <person name="Sutton G."/>
            <person name="Nelson K.E."/>
        </authorList>
    </citation>
    <scope>NUCLEOTIDE SEQUENCE [LARGE SCALE GENOMIC DNA]</scope>
    <source>
        <strain evidence="7 8">F0195</strain>
    </source>
</reference>
<dbReference type="PATRIC" id="fig|1125712.3.peg.1869"/>
<dbReference type="PROSITE" id="PS51464">
    <property type="entry name" value="SIS"/>
    <property type="match status" value="1"/>
</dbReference>
<keyword evidence="2" id="KW-0238">DNA-binding</keyword>
<keyword evidence="8" id="KW-1185">Reference proteome</keyword>
<evidence type="ECO:0000256" key="2">
    <source>
        <dbReference type="ARBA" id="ARBA00023125"/>
    </source>
</evidence>
<dbReference type="RefSeq" id="WP_021726652.1">
    <property type="nucleotide sequence ID" value="NZ_AWEZ01000061.1"/>
</dbReference>
<keyword evidence="3" id="KW-0804">Transcription</keyword>
<dbReference type="GO" id="GO:0097367">
    <property type="term" value="F:carbohydrate derivative binding"/>
    <property type="evidence" value="ECO:0007669"/>
    <property type="project" value="InterPro"/>
</dbReference>
<dbReference type="InterPro" id="IPR046348">
    <property type="entry name" value="SIS_dom_sf"/>
</dbReference>
<dbReference type="CDD" id="cd05013">
    <property type="entry name" value="SIS_RpiR"/>
    <property type="match status" value="1"/>
</dbReference>
<dbReference type="AlphaFoldDB" id="U2TL59"/>
<dbReference type="Proteomes" id="UP000016638">
    <property type="component" value="Unassembled WGS sequence"/>
</dbReference>
<feature type="transmembrane region" description="Helical" evidence="4">
    <location>
        <begin position="236"/>
        <end position="258"/>
    </location>
</feature>
<keyword evidence="1" id="KW-0805">Transcription regulation</keyword>
<keyword evidence="4" id="KW-0472">Membrane</keyword>
<dbReference type="PANTHER" id="PTHR30514">
    <property type="entry name" value="GLUCOKINASE"/>
    <property type="match status" value="1"/>
</dbReference>
<evidence type="ECO:0000256" key="4">
    <source>
        <dbReference type="SAM" id="Phobius"/>
    </source>
</evidence>
<dbReference type="Gene3D" id="1.10.10.10">
    <property type="entry name" value="Winged helix-like DNA-binding domain superfamily/Winged helix DNA-binding domain"/>
    <property type="match status" value="1"/>
</dbReference>
<evidence type="ECO:0000256" key="3">
    <source>
        <dbReference type="ARBA" id="ARBA00023163"/>
    </source>
</evidence>
<dbReference type="eggNOG" id="COG1737">
    <property type="taxonomic scope" value="Bacteria"/>
</dbReference>
<keyword evidence="4" id="KW-1133">Transmembrane helix</keyword>
<comment type="caution">
    <text evidence="7">The sequence shown here is derived from an EMBL/GenBank/DDBJ whole genome shotgun (WGS) entry which is preliminary data.</text>
</comment>